<dbReference type="EMBL" id="BKCJ010005504">
    <property type="protein sequence ID" value="GEU67110.1"/>
    <property type="molecule type" value="Genomic_DNA"/>
</dbReference>
<sequence>MVSELRSTSKSANWEPMFVLYCQRSADEDYRLAREINKVVMEVNGVVMAKDQYIEELGSLGTRHVPSKMAEFLREIQRSDKEIVAKLQILMREMELNARKKDLFI</sequence>
<organism evidence="1">
    <name type="scientific">Tanacetum cinerariifolium</name>
    <name type="common">Dalmatian daisy</name>
    <name type="synonym">Chrysanthemum cinerariifolium</name>
    <dbReference type="NCBI Taxonomy" id="118510"/>
    <lineage>
        <taxon>Eukaryota</taxon>
        <taxon>Viridiplantae</taxon>
        <taxon>Streptophyta</taxon>
        <taxon>Embryophyta</taxon>
        <taxon>Tracheophyta</taxon>
        <taxon>Spermatophyta</taxon>
        <taxon>Magnoliopsida</taxon>
        <taxon>eudicotyledons</taxon>
        <taxon>Gunneridae</taxon>
        <taxon>Pentapetalae</taxon>
        <taxon>asterids</taxon>
        <taxon>campanulids</taxon>
        <taxon>Asterales</taxon>
        <taxon>Asteraceae</taxon>
        <taxon>Asteroideae</taxon>
        <taxon>Anthemideae</taxon>
        <taxon>Anthemidinae</taxon>
        <taxon>Tanacetum</taxon>
    </lineage>
</organism>
<comment type="caution">
    <text evidence="1">The sequence shown here is derived from an EMBL/GenBank/DDBJ whole genome shotgun (WGS) entry which is preliminary data.</text>
</comment>
<gene>
    <name evidence="1" type="ORF">Tci_039088</name>
</gene>
<name>A0A6L2M0K0_TANCI</name>
<evidence type="ECO:0000313" key="1">
    <source>
        <dbReference type="EMBL" id="GEU67110.1"/>
    </source>
</evidence>
<protein>
    <submittedName>
        <fullName evidence="1">Uncharacterized protein</fullName>
    </submittedName>
</protein>
<dbReference type="AlphaFoldDB" id="A0A6L2M0K0"/>
<accession>A0A6L2M0K0</accession>
<reference evidence="1" key="1">
    <citation type="journal article" date="2019" name="Sci. Rep.">
        <title>Draft genome of Tanacetum cinerariifolium, the natural source of mosquito coil.</title>
        <authorList>
            <person name="Yamashiro T."/>
            <person name="Shiraishi A."/>
            <person name="Satake H."/>
            <person name="Nakayama K."/>
        </authorList>
    </citation>
    <scope>NUCLEOTIDE SEQUENCE</scope>
</reference>
<proteinExistence type="predicted"/>